<dbReference type="PANTHER" id="PTHR24421:SF10">
    <property type="entry name" value="NITRATE_NITRITE SENSOR PROTEIN NARQ"/>
    <property type="match status" value="1"/>
</dbReference>
<keyword evidence="9" id="KW-1133">Transmembrane helix</keyword>
<protein>
    <recommendedName>
        <fullName evidence="2">histidine kinase</fullName>
        <ecNumber evidence="2">2.7.13.3</ecNumber>
    </recommendedName>
</protein>
<feature type="transmembrane region" description="Helical" evidence="9">
    <location>
        <begin position="110"/>
        <end position="130"/>
    </location>
</feature>
<dbReference type="SUPFAM" id="SSF55874">
    <property type="entry name" value="ATPase domain of HSP90 chaperone/DNA topoisomerase II/histidine kinase"/>
    <property type="match status" value="1"/>
</dbReference>
<comment type="catalytic activity">
    <reaction evidence="1">
        <text>ATP + protein L-histidine = ADP + protein N-phospho-L-histidine.</text>
        <dbReference type="EC" id="2.7.13.3"/>
    </reaction>
</comment>
<dbReference type="Proteomes" id="UP000250222">
    <property type="component" value="Unassembled WGS sequence"/>
</dbReference>
<keyword evidence="9" id="KW-0472">Membrane</keyword>
<evidence type="ECO:0000256" key="1">
    <source>
        <dbReference type="ARBA" id="ARBA00000085"/>
    </source>
</evidence>
<dbReference type="EC" id="2.7.13.3" evidence="2"/>
<evidence type="ECO:0000256" key="5">
    <source>
        <dbReference type="ARBA" id="ARBA00022741"/>
    </source>
</evidence>
<name>A0A2Y8ZYN9_9MICO</name>
<keyword evidence="4" id="KW-0808">Transferase</keyword>
<dbReference type="InterPro" id="IPR036890">
    <property type="entry name" value="HATPase_C_sf"/>
</dbReference>
<keyword evidence="3" id="KW-0597">Phosphoprotein</keyword>
<sequence>MDARPSPPGRRWEALLAVALVGLALVPGVARQGVDLAELPDRAMDPVGWALLVAQGASIALLRRWPAAGLAVVGTAFGAHQLLGYPTTFAALGLLVALVAAGALTQRRRVVTAGCALAGYVLLSAALAAADSPTGAWDFVVFGLMLASLWLVGSWLRGRVRAQEGRRREAERAAVERERSRIARELHDVVTHHVTAMVVQADAAQYSPDRDATRTVLTTISDTGRAALTDLRGLLGALDGADDGTTREPAVVDVEELVAKARAAGQPVDLVQLGESPPRGAATSLAVSRLVQESLTNAMKHARGAATQVRVQYEESGVEVSVTTERALEPGLGRGSGQGLIGLRERVALLGGVLDAGPVDGRFVVHARIPA</sequence>
<feature type="domain" description="Signal transduction histidine kinase subgroup 3 dimerisation and phosphoacceptor" evidence="10">
    <location>
        <begin position="178"/>
        <end position="239"/>
    </location>
</feature>
<dbReference type="GO" id="GO:0046983">
    <property type="term" value="F:protein dimerization activity"/>
    <property type="evidence" value="ECO:0007669"/>
    <property type="project" value="InterPro"/>
</dbReference>
<dbReference type="GO" id="GO:0000155">
    <property type="term" value="F:phosphorelay sensor kinase activity"/>
    <property type="evidence" value="ECO:0007669"/>
    <property type="project" value="InterPro"/>
</dbReference>
<evidence type="ECO:0000256" key="2">
    <source>
        <dbReference type="ARBA" id="ARBA00012438"/>
    </source>
</evidence>
<evidence type="ECO:0000256" key="9">
    <source>
        <dbReference type="SAM" id="Phobius"/>
    </source>
</evidence>
<dbReference type="GO" id="GO:0005524">
    <property type="term" value="F:ATP binding"/>
    <property type="evidence" value="ECO:0007669"/>
    <property type="project" value="UniProtKB-KW"/>
</dbReference>
<keyword evidence="12" id="KW-1185">Reference proteome</keyword>
<dbReference type="GO" id="GO:0016020">
    <property type="term" value="C:membrane"/>
    <property type="evidence" value="ECO:0007669"/>
    <property type="project" value="InterPro"/>
</dbReference>
<feature type="transmembrane region" description="Helical" evidence="9">
    <location>
        <begin position="136"/>
        <end position="158"/>
    </location>
</feature>
<keyword evidence="9" id="KW-0812">Transmembrane</keyword>
<keyword evidence="5" id="KW-0547">Nucleotide-binding</keyword>
<evidence type="ECO:0000256" key="6">
    <source>
        <dbReference type="ARBA" id="ARBA00022777"/>
    </source>
</evidence>
<gene>
    <name evidence="11" type="ORF">SAMN05216184_101754</name>
</gene>
<accession>A0A2Y8ZYN9</accession>
<dbReference type="InterPro" id="IPR050482">
    <property type="entry name" value="Sensor_HK_TwoCompSys"/>
</dbReference>
<dbReference type="OrthoDB" id="227596at2"/>
<dbReference type="AlphaFoldDB" id="A0A2Y8ZYN9"/>
<proteinExistence type="predicted"/>
<feature type="transmembrane region" description="Helical" evidence="9">
    <location>
        <begin position="83"/>
        <end position="103"/>
    </location>
</feature>
<dbReference type="Gene3D" id="3.30.565.10">
    <property type="entry name" value="Histidine kinase-like ATPase, C-terminal domain"/>
    <property type="match status" value="1"/>
</dbReference>
<reference evidence="11 12" key="1">
    <citation type="submission" date="2016-10" db="EMBL/GenBank/DDBJ databases">
        <authorList>
            <person name="Cai Z."/>
        </authorList>
    </citation>
    <scope>NUCLEOTIDE SEQUENCE [LARGE SCALE GENOMIC DNA]</scope>
    <source>
        <strain evidence="11 12">CGMCC 1.10826</strain>
    </source>
</reference>
<evidence type="ECO:0000256" key="4">
    <source>
        <dbReference type="ARBA" id="ARBA00022679"/>
    </source>
</evidence>
<evidence type="ECO:0000259" key="10">
    <source>
        <dbReference type="Pfam" id="PF07730"/>
    </source>
</evidence>
<evidence type="ECO:0000256" key="3">
    <source>
        <dbReference type="ARBA" id="ARBA00022553"/>
    </source>
</evidence>
<dbReference type="EMBL" id="UETB01000001">
    <property type="protein sequence ID" value="SSA37135.1"/>
    <property type="molecule type" value="Genomic_DNA"/>
</dbReference>
<evidence type="ECO:0000313" key="12">
    <source>
        <dbReference type="Proteomes" id="UP000250222"/>
    </source>
</evidence>
<organism evidence="11 12">
    <name type="scientific">Georgenia satyanarayanai</name>
    <dbReference type="NCBI Taxonomy" id="860221"/>
    <lineage>
        <taxon>Bacteria</taxon>
        <taxon>Bacillati</taxon>
        <taxon>Actinomycetota</taxon>
        <taxon>Actinomycetes</taxon>
        <taxon>Micrococcales</taxon>
        <taxon>Bogoriellaceae</taxon>
        <taxon>Georgenia</taxon>
    </lineage>
</organism>
<evidence type="ECO:0000313" key="11">
    <source>
        <dbReference type="EMBL" id="SSA37135.1"/>
    </source>
</evidence>
<evidence type="ECO:0000256" key="8">
    <source>
        <dbReference type="ARBA" id="ARBA00023012"/>
    </source>
</evidence>
<dbReference type="CDD" id="cd16917">
    <property type="entry name" value="HATPase_UhpB-NarQ-NarX-like"/>
    <property type="match status" value="1"/>
</dbReference>
<keyword evidence="8" id="KW-0902">Two-component regulatory system</keyword>
<dbReference type="Pfam" id="PF07730">
    <property type="entry name" value="HisKA_3"/>
    <property type="match status" value="1"/>
</dbReference>
<keyword evidence="6 11" id="KW-0418">Kinase</keyword>
<dbReference type="RefSeq" id="WP_110851202.1">
    <property type="nucleotide sequence ID" value="NZ_QKLZ01000001.1"/>
</dbReference>
<dbReference type="Gene3D" id="1.20.5.1930">
    <property type="match status" value="1"/>
</dbReference>
<keyword evidence="7" id="KW-0067">ATP-binding</keyword>
<dbReference type="PANTHER" id="PTHR24421">
    <property type="entry name" value="NITRATE/NITRITE SENSOR PROTEIN NARX-RELATED"/>
    <property type="match status" value="1"/>
</dbReference>
<dbReference type="InterPro" id="IPR011712">
    <property type="entry name" value="Sig_transdc_His_kin_sub3_dim/P"/>
</dbReference>
<evidence type="ECO:0000256" key="7">
    <source>
        <dbReference type="ARBA" id="ARBA00022840"/>
    </source>
</evidence>